<keyword evidence="2 7" id="KW-0479">Metal-binding</keyword>
<feature type="compositionally biased region" description="Polar residues" evidence="8">
    <location>
        <begin position="170"/>
        <end position="191"/>
    </location>
</feature>
<dbReference type="PANTHER" id="PTHR24215">
    <property type="entry name" value="RHO-GTPASE-ACTIVATING PROTEIN LRG1"/>
    <property type="match status" value="1"/>
</dbReference>
<evidence type="ECO:0000256" key="8">
    <source>
        <dbReference type="SAM" id="MobiDB-lite"/>
    </source>
</evidence>
<dbReference type="GO" id="GO:0005737">
    <property type="term" value="C:cytoplasm"/>
    <property type="evidence" value="ECO:0007669"/>
    <property type="project" value="TreeGrafter"/>
</dbReference>
<dbReference type="CDD" id="cd09326">
    <property type="entry name" value="LIM_CRP_like"/>
    <property type="match status" value="2"/>
</dbReference>
<sequence>MSQFKWLLGGEVQTLVLGVENVSALRVLHAFNSWYCLSTAVYAAEQTSGPNGIWHKTCLTCAECNKRLDSFLLVERAGEAYCKTCYNRKWGPKGFNQAGGTETKMPAEILAAANLQSGSSFGASAPPDQEATFSQPEAQTPPAPSSQQFQRTIPQSKPTQPPILPKRPKATNNMPSNVSTASSTNSFTTVPSPYNAKPKAYGGSAPISEADASSVRVNSNKTGDRYLSSISGTGYVPKKMNFQVATEKCAKCGKTVYAAEQVLAAGKKYHKLCLKCCRCNKLVDSSTMVDKDQDIYCSACYTKEYGPRGFRQAGNTKFTVS</sequence>
<evidence type="ECO:0000313" key="11">
    <source>
        <dbReference type="Proteomes" id="UP000242875"/>
    </source>
</evidence>
<accession>A0A261Y051</accession>
<dbReference type="Proteomes" id="UP000242875">
    <property type="component" value="Unassembled WGS sequence"/>
</dbReference>
<feature type="region of interest" description="Disordered" evidence="8">
    <location>
        <begin position="118"/>
        <end position="191"/>
    </location>
</feature>
<dbReference type="FunFam" id="2.10.110.10:FF:000001">
    <property type="entry name" value="Cysteine and glycine-rich protein 1"/>
    <property type="match status" value="2"/>
</dbReference>
<evidence type="ECO:0000256" key="4">
    <source>
        <dbReference type="ARBA" id="ARBA00022833"/>
    </source>
</evidence>
<dbReference type="AlphaFoldDB" id="A0A261Y051"/>
<dbReference type="InterPro" id="IPR001781">
    <property type="entry name" value="Znf_LIM"/>
</dbReference>
<keyword evidence="6" id="KW-0539">Nucleus</keyword>
<comment type="caution">
    <text evidence="10">The sequence shown here is derived from an EMBL/GenBank/DDBJ whole genome shotgun (WGS) entry which is preliminary data.</text>
</comment>
<dbReference type="EMBL" id="MVBO01000061">
    <property type="protein sequence ID" value="OZJ03948.1"/>
    <property type="molecule type" value="Genomic_DNA"/>
</dbReference>
<comment type="subcellular location">
    <subcellularLocation>
        <location evidence="1">Nucleus</location>
    </subcellularLocation>
</comment>
<dbReference type="GO" id="GO:0030036">
    <property type="term" value="P:actin cytoskeleton organization"/>
    <property type="evidence" value="ECO:0007669"/>
    <property type="project" value="TreeGrafter"/>
</dbReference>
<feature type="domain" description="LIM zinc-binding" evidence="9">
    <location>
        <begin position="31"/>
        <end position="92"/>
    </location>
</feature>
<evidence type="ECO:0000256" key="2">
    <source>
        <dbReference type="ARBA" id="ARBA00022723"/>
    </source>
</evidence>
<dbReference type="Gene3D" id="2.10.110.10">
    <property type="entry name" value="Cysteine Rich Protein"/>
    <property type="match status" value="2"/>
</dbReference>
<evidence type="ECO:0000256" key="5">
    <source>
        <dbReference type="ARBA" id="ARBA00023038"/>
    </source>
</evidence>
<keyword evidence="4 7" id="KW-0862">Zinc</keyword>
<feature type="compositionally biased region" description="Polar residues" evidence="8">
    <location>
        <begin position="145"/>
        <end position="158"/>
    </location>
</feature>
<evidence type="ECO:0000256" key="3">
    <source>
        <dbReference type="ARBA" id="ARBA00022737"/>
    </source>
</evidence>
<dbReference type="PROSITE" id="PS50023">
    <property type="entry name" value="LIM_DOMAIN_2"/>
    <property type="match status" value="2"/>
</dbReference>
<keyword evidence="5 7" id="KW-0440">LIM domain</keyword>
<evidence type="ECO:0000313" key="10">
    <source>
        <dbReference type="EMBL" id="OZJ03948.1"/>
    </source>
</evidence>
<evidence type="ECO:0000256" key="7">
    <source>
        <dbReference type="PROSITE-ProRule" id="PRU00125"/>
    </source>
</evidence>
<keyword evidence="11" id="KW-1185">Reference proteome</keyword>
<dbReference type="SMART" id="SM00132">
    <property type="entry name" value="LIM"/>
    <property type="match status" value="2"/>
</dbReference>
<organism evidence="10 11">
    <name type="scientific">Bifiguratus adelaidae</name>
    <dbReference type="NCBI Taxonomy" id="1938954"/>
    <lineage>
        <taxon>Eukaryota</taxon>
        <taxon>Fungi</taxon>
        <taxon>Fungi incertae sedis</taxon>
        <taxon>Mucoromycota</taxon>
        <taxon>Mucoromycotina</taxon>
        <taxon>Endogonomycetes</taxon>
        <taxon>Endogonales</taxon>
        <taxon>Endogonales incertae sedis</taxon>
        <taxon>Bifiguratus</taxon>
    </lineage>
</organism>
<evidence type="ECO:0000256" key="6">
    <source>
        <dbReference type="ARBA" id="ARBA00023242"/>
    </source>
</evidence>
<dbReference type="PANTHER" id="PTHR24215:SF35">
    <property type="entry name" value="MUSCLE LIM PROTEIN MLP84B"/>
    <property type="match status" value="1"/>
</dbReference>
<dbReference type="PROSITE" id="PS00478">
    <property type="entry name" value="LIM_DOMAIN_1"/>
    <property type="match status" value="1"/>
</dbReference>
<dbReference type="GO" id="GO:0005634">
    <property type="term" value="C:nucleus"/>
    <property type="evidence" value="ECO:0007669"/>
    <property type="project" value="UniProtKB-SubCell"/>
</dbReference>
<feature type="domain" description="LIM zinc-binding" evidence="9">
    <location>
        <begin position="247"/>
        <end position="307"/>
    </location>
</feature>
<dbReference type="OrthoDB" id="8062037at2759"/>
<proteinExistence type="predicted"/>
<evidence type="ECO:0000259" key="9">
    <source>
        <dbReference type="PROSITE" id="PS50023"/>
    </source>
</evidence>
<gene>
    <name evidence="10" type="ORF">BZG36_02941</name>
</gene>
<dbReference type="GO" id="GO:0046872">
    <property type="term" value="F:metal ion binding"/>
    <property type="evidence" value="ECO:0007669"/>
    <property type="project" value="UniProtKB-KW"/>
</dbReference>
<dbReference type="Pfam" id="PF00412">
    <property type="entry name" value="LIM"/>
    <property type="match status" value="2"/>
</dbReference>
<reference evidence="10 11" key="1">
    <citation type="journal article" date="2017" name="Mycologia">
        <title>Bifiguratus adelaidae, gen. et sp. nov., a new member of Mucoromycotina in endophytic and soil-dwelling habitats.</title>
        <authorList>
            <person name="Torres-Cruz T.J."/>
            <person name="Billingsley Tobias T.L."/>
            <person name="Almatruk M."/>
            <person name="Hesse C."/>
            <person name="Kuske C.R."/>
            <person name="Desiro A."/>
            <person name="Benucci G.M."/>
            <person name="Bonito G."/>
            <person name="Stajich J.E."/>
            <person name="Dunlap C."/>
            <person name="Arnold A.E."/>
            <person name="Porras-Alfaro A."/>
        </authorList>
    </citation>
    <scope>NUCLEOTIDE SEQUENCE [LARGE SCALE GENOMIC DNA]</scope>
    <source>
        <strain evidence="10 11">AZ0501</strain>
    </source>
</reference>
<evidence type="ECO:0000256" key="1">
    <source>
        <dbReference type="ARBA" id="ARBA00004123"/>
    </source>
</evidence>
<dbReference type="SUPFAM" id="SSF57716">
    <property type="entry name" value="Glucocorticoid receptor-like (DNA-binding domain)"/>
    <property type="match status" value="3"/>
</dbReference>
<keyword evidence="3" id="KW-0677">Repeat</keyword>
<protein>
    <recommendedName>
        <fullName evidence="9">LIM zinc-binding domain-containing protein</fullName>
    </recommendedName>
</protein>
<name>A0A261Y051_9FUNG</name>